<evidence type="ECO:0000313" key="1">
    <source>
        <dbReference type="EMBL" id="KAL2335542.1"/>
    </source>
</evidence>
<gene>
    <name evidence="1" type="ORF">Fmac_016755</name>
</gene>
<evidence type="ECO:0000313" key="2">
    <source>
        <dbReference type="Proteomes" id="UP001603857"/>
    </source>
</evidence>
<organism evidence="1 2">
    <name type="scientific">Flemingia macrophylla</name>
    <dbReference type="NCBI Taxonomy" id="520843"/>
    <lineage>
        <taxon>Eukaryota</taxon>
        <taxon>Viridiplantae</taxon>
        <taxon>Streptophyta</taxon>
        <taxon>Embryophyta</taxon>
        <taxon>Tracheophyta</taxon>
        <taxon>Spermatophyta</taxon>
        <taxon>Magnoliopsida</taxon>
        <taxon>eudicotyledons</taxon>
        <taxon>Gunneridae</taxon>
        <taxon>Pentapetalae</taxon>
        <taxon>rosids</taxon>
        <taxon>fabids</taxon>
        <taxon>Fabales</taxon>
        <taxon>Fabaceae</taxon>
        <taxon>Papilionoideae</taxon>
        <taxon>50 kb inversion clade</taxon>
        <taxon>NPAAA clade</taxon>
        <taxon>indigoferoid/millettioid clade</taxon>
        <taxon>Phaseoleae</taxon>
        <taxon>Flemingia</taxon>
    </lineage>
</organism>
<reference evidence="1 2" key="1">
    <citation type="submission" date="2024-08" db="EMBL/GenBank/DDBJ databases">
        <title>Insights into the chromosomal genome structure of Flemingia macrophylla.</title>
        <authorList>
            <person name="Ding Y."/>
            <person name="Zhao Y."/>
            <person name="Bi W."/>
            <person name="Wu M."/>
            <person name="Zhao G."/>
            <person name="Gong Y."/>
            <person name="Li W."/>
            <person name="Zhang P."/>
        </authorList>
    </citation>
    <scope>NUCLEOTIDE SEQUENCE [LARGE SCALE GENOMIC DNA]</scope>
    <source>
        <strain evidence="1">DYQJB</strain>
        <tissue evidence="1">Leaf</tissue>
    </source>
</reference>
<proteinExistence type="predicted"/>
<comment type="caution">
    <text evidence="1">The sequence shown here is derived from an EMBL/GenBank/DDBJ whole genome shotgun (WGS) entry which is preliminary data.</text>
</comment>
<dbReference type="Proteomes" id="UP001603857">
    <property type="component" value="Unassembled WGS sequence"/>
</dbReference>
<protein>
    <submittedName>
        <fullName evidence="1">Uncharacterized protein</fullName>
    </submittedName>
</protein>
<keyword evidence="2" id="KW-1185">Reference proteome</keyword>
<accession>A0ABD1MIC1</accession>
<dbReference type="AlphaFoldDB" id="A0ABD1MIC1"/>
<name>A0ABD1MIC1_9FABA</name>
<dbReference type="EMBL" id="JBGMDY010000005">
    <property type="protein sequence ID" value="KAL2335542.1"/>
    <property type="molecule type" value="Genomic_DNA"/>
</dbReference>
<sequence length="73" mass="8350">MKNNLFNDCSAGDFEKAHFSCLPDIGEIQVNGLMLFFQNLRTEQLARVQIRRGATMRKTNRRNSNPCIFSGRA</sequence>